<feature type="compositionally biased region" description="Polar residues" evidence="1">
    <location>
        <begin position="366"/>
        <end position="378"/>
    </location>
</feature>
<dbReference type="InterPro" id="IPR043472">
    <property type="entry name" value="Macro_dom-like"/>
</dbReference>
<dbReference type="Gene3D" id="3.40.220.10">
    <property type="entry name" value="Leucine Aminopeptidase, subunit E, domain 1"/>
    <property type="match status" value="1"/>
</dbReference>
<dbReference type="RefSeq" id="XP_005105996.1">
    <property type="nucleotide sequence ID" value="XM_005105939.3"/>
</dbReference>
<organism evidence="3 4">
    <name type="scientific">Aplysia californica</name>
    <name type="common">California sea hare</name>
    <dbReference type="NCBI Taxonomy" id="6500"/>
    <lineage>
        <taxon>Eukaryota</taxon>
        <taxon>Metazoa</taxon>
        <taxon>Spiralia</taxon>
        <taxon>Lophotrochozoa</taxon>
        <taxon>Mollusca</taxon>
        <taxon>Gastropoda</taxon>
        <taxon>Heterobranchia</taxon>
        <taxon>Euthyneura</taxon>
        <taxon>Tectipleura</taxon>
        <taxon>Aplysiida</taxon>
        <taxon>Aplysioidea</taxon>
        <taxon>Aplysiidae</taxon>
        <taxon>Aplysia</taxon>
    </lineage>
</organism>
<sequence length="422" mass="48264">MLRAISGFAPRSFYVSEKEVLKTCNLTRMDKYVTRSRLRDDERKAEVEEQKRKFLTMKLVDKRKLYKCKEKFIKLEDLPVWPEYFEEHLKEDEQSLCWWKRNKHRVTKKVSEELNTKMSIFTGDITSLEIDAIANAANESLLGGGGVDGAIHAAAGPLLRSECELLNGCSAGNAKISLGYKLPAKYVLHTVGPRGEKPDVLRSCYKNSLKLLKENKLRSVAFPCISTGIFGYPNEKAAKVALETIREFLETDEYGKDVDRVIMCLFLKKDVEIYREQMQMFFPVDHSDKQETPQDTERKPVESDENPQDRGRRPVESDENLLDMQESPQNKQESPQESENDPQDIQGSPKNAQEGPQESENDPQDMQESPQNTQVSPQESKKDSQNMQGRAQNTQERPQESENDPHKPDDQEGTDESKPADK</sequence>
<dbReference type="PROSITE" id="PS51154">
    <property type="entry name" value="MACRO"/>
    <property type="match status" value="1"/>
</dbReference>
<dbReference type="CDD" id="cd02908">
    <property type="entry name" value="Macro_OAADPr_deacetylase"/>
    <property type="match status" value="1"/>
</dbReference>
<feature type="compositionally biased region" description="Polar residues" evidence="1">
    <location>
        <begin position="326"/>
        <end position="335"/>
    </location>
</feature>
<dbReference type="Pfam" id="PF01661">
    <property type="entry name" value="Macro"/>
    <property type="match status" value="1"/>
</dbReference>
<evidence type="ECO:0000259" key="2">
    <source>
        <dbReference type="PROSITE" id="PS51154"/>
    </source>
</evidence>
<protein>
    <submittedName>
        <fullName evidence="4">ADP-ribose glycohydrolase MACROD2</fullName>
    </submittedName>
</protein>
<dbReference type="SUPFAM" id="SSF52949">
    <property type="entry name" value="Macro domain-like"/>
    <property type="match status" value="1"/>
</dbReference>
<dbReference type="SMART" id="SM00506">
    <property type="entry name" value="A1pp"/>
    <property type="match status" value="1"/>
</dbReference>
<proteinExistence type="predicted"/>
<evidence type="ECO:0000313" key="3">
    <source>
        <dbReference type="Proteomes" id="UP000694888"/>
    </source>
</evidence>
<feature type="compositionally biased region" description="Polar residues" evidence="1">
    <location>
        <begin position="385"/>
        <end position="396"/>
    </location>
</feature>
<dbReference type="GeneID" id="101850983"/>
<feature type="compositionally biased region" description="Basic and acidic residues" evidence="1">
    <location>
        <begin position="397"/>
        <end position="422"/>
    </location>
</feature>
<feature type="compositionally biased region" description="Basic and acidic residues" evidence="1">
    <location>
        <begin position="285"/>
        <end position="316"/>
    </location>
</feature>
<evidence type="ECO:0000313" key="4">
    <source>
        <dbReference type="RefSeq" id="XP_005105996.1"/>
    </source>
</evidence>
<dbReference type="Proteomes" id="UP000694888">
    <property type="component" value="Unplaced"/>
</dbReference>
<reference evidence="4" key="1">
    <citation type="submission" date="2025-08" db="UniProtKB">
        <authorList>
            <consortium name="RefSeq"/>
        </authorList>
    </citation>
    <scope>IDENTIFICATION</scope>
</reference>
<dbReference type="InterPro" id="IPR002589">
    <property type="entry name" value="Macro_dom"/>
</dbReference>
<dbReference type="PANTHER" id="PTHR11106:SF27">
    <property type="entry name" value="MACRO DOMAIN-CONTAINING PROTEIN"/>
    <property type="match status" value="1"/>
</dbReference>
<keyword evidence="3" id="KW-1185">Reference proteome</keyword>
<feature type="region of interest" description="Disordered" evidence="1">
    <location>
        <begin position="284"/>
        <end position="422"/>
    </location>
</feature>
<accession>A0ABM0K0P2</accession>
<dbReference type="PANTHER" id="PTHR11106">
    <property type="entry name" value="GANGLIOSIDE INDUCED DIFFERENTIATION ASSOCIATED PROTEIN 2-RELATED"/>
    <property type="match status" value="1"/>
</dbReference>
<feature type="domain" description="Macro" evidence="2">
    <location>
        <begin position="105"/>
        <end position="282"/>
    </location>
</feature>
<gene>
    <name evidence="4" type="primary">LOC101850983</name>
</gene>
<feature type="compositionally biased region" description="Polar residues" evidence="1">
    <location>
        <begin position="343"/>
        <end position="356"/>
    </location>
</feature>
<evidence type="ECO:0000256" key="1">
    <source>
        <dbReference type="SAM" id="MobiDB-lite"/>
    </source>
</evidence>
<name>A0ABM0K0P2_APLCA</name>